<dbReference type="GO" id="GO:0047804">
    <property type="term" value="F:cysteine-S-conjugate beta-lyase activity"/>
    <property type="evidence" value="ECO:0007669"/>
    <property type="project" value="UniProtKB-EC"/>
</dbReference>
<dbReference type="PANTHER" id="PTHR43525:SF1">
    <property type="entry name" value="PROTEIN MALY"/>
    <property type="match status" value="1"/>
</dbReference>
<dbReference type="HOGENOM" id="CLU_064087_0_0_4"/>
<dbReference type="InterPro" id="IPR015422">
    <property type="entry name" value="PyrdxlP-dep_Trfase_small"/>
</dbReference>
<evidence type="ECO:0000256" key="1">
    <source>
        <dbReference type="ARBA" id="ARBA00001933"/>
    </source>
</evidence>
<evidence type="ECO:0000256" key="2">
    <source>
        <dbReference type="ARBA" id="ARBA00012224"/>
    </source>
</evidence>
<dbReference type="GO" id="GO:0030170">
    <property type="term" value="F:pyridoxal phosphate binding"/>
    <property type="evidence" value="ECO:0007669"/>
    <property type="project" value="InterPro"/>
</dbReference>
<reference evidence="7 8" key="2">
    <citation type="journal article" date="2016" name="Appl. Microbiol. Biotechnol.">
        <title>Mutations improving production and secretion of extracellular lipase by Burkholderia glumae PG1.</title>
        <authorList>
            <person name="Knapp A."/>
            <person name="Voget S."/>
            <person name="Gao R."/>
            <person name="Zaburannyi N."/>
            <person name="Krysciak D."/>
            <person name="Breuer M."/>
            <person name="Hauer B."/>
            <person name="Streit W.R."/>
            <person name="Muller R."/>
            <person name="Daniel R."/>
            <person name="Jaeger K.E."/>
        </authorList>
    </citation>
    <scope>NUCLEOTIDE SEQUENCE [LARGE SCALE GENOMIC DNA]</scope>
    <source>
        <strain evidence="7 8">PG1</strain>
    </source>
</reference>
<evidence type="ECO:0000256" key="5">
    <source>
        <dbReference type="ARBA" id="ARBA00037974"/>
    </source>
</evidence>
<evidence type="ECO:0000313" key="7">
    <source>
        <dbReference type="EMBL" id="AJK45623.1"/>
    </source>
</evidence>
<keyword evidence="8" id="KW-1185">Reference proteome</keyword>
<gene>
    <name evidence="7" type="ORF">BGL_1c11010</name>
</gene>
<evidence type="ECO:0000259" key="6">
    <source>
        <dbReference type="Pfam" id="PF00155"/>
    </source>
</evidence>
<dbReference type="KEGG" id="bpla:bpln_1g10550"/>
<evidence type="ECO:0000256" key="3">
    <source>
        <dbReference type="ARBA" id="ARBA00022898"/>
    </source>
</evidence>
<keyword evidence="7" id="KW-0032">Aminotransferase</keyword>
<protein>
    <recommendedName>
        <fullName evidence="2">cysteine-S-conjugate beta-lyase</fullName>
        <ecNumber evidence="2">4.4.1.13</ecNumber>
    </recommendedName>
</protein>
<sequence>MDVLTEHIADTDNQAKEDITQHEISALKTRFNLADAHTHQGQSPSQKGIVESLPYLWYKAASETQHQAEQAFIEAFYRLHGQHRALQRKDEIYLVYAASIAMHITATFLRKRNLRVGLIEPCFDNLHDLLKHMEVPMSALDESLFEQPGRIYANLQKHASQIDAIFLVDPNNPTGASLFADGAEPFREVVRYCKDHGKILILDFCFSAFILTSGRERIDAYAIMEDAGVSYIAMEDTGKTWPLQDAKCATVTSSRNLNADIYSIVTSVLLNVSPFILNVVTQYIKDSVNDGFRSVREVLAINRASAIQHLNGKILSYCEPKVETSVGWFRIVDERVSADELHAHLLKSNVYVLPGKYFYWKHPERGQRFVRIALARDPEIFRQAMAAMKSALESYHA</sequence>
<name>A0A0B6RQG6_BURPL</name>
<dbReference type="InterPro" id="IPR051798">
    <property type="entry name" value="Class-II_PLP-Dep_Aminotrans"/>
</dbReference>
<dbReference type="SUPFAM" id="SSF53383">
    <property type="entry name" value="PLP-dependent transferases"/>
    <property type="match status" value="1"/>
</dbReference>
<organism evidence="7 8">
    <name type="scientific">Burkholderia plantarii</name>
    <dbReference type="NCBI Taxonomy" id="41899"/>
    <lineage>
        <taxon>Bacteria</taxon>
        <taxon>Pseudomonadati</taxon>
        <taxon>Pseudomonadota</taxon>
        <taxon>Betaproteobacteria</taxon>
        <taxon>Burkholderiales</taxon>
        <taxon>Burkholderiaceae</taxon>
        <taxon>Burkholderia</taxon>
    </lineage>
</organism>
<proteinExistence type="inferred from homology"/>
<dbReference type="Gene3D" id="3.90.1150.10">
    <property type="entry name" value="Aspartate Aminotransferase, domain 1"/>
    <property type="match status" value="1"/>
</dbReference>
<dbReference type="Pfam" id="PF00155">
    <property type="entry name" value="Aminotran_1_2"/>
    <property type="match status" value="1"/>
</dbReference>
<keyword evidence="3" id="KW-0663">Pyridoxal phosphate</keyword>
<dbReference type="InterPro" id="IPR015424">
    <property type="entry name" value="PyrdxlP-dep_Trfase"/>
</dbReference>
<comment type="cofactor">
    <cofactor evidence="1">
        <name>pyridoxal 5'-phosphate</name>
        <dbReference type="ChEBI" id="CHEBI:597326"/>
    </cofactor>
</comment>
<evidence type="ECO:0000313" key="8">
    <source>
        <dbReference type="Proteomes" id="UP000031838"/>
    </source>
</evidence>
<keyword evidence="7" id="KW-0808">Transferase</keyword>
<evidence type="ECO:0000256" key="4">
    <source>
        <dbReference type="ARBA" id="ARBA00023239"/>
    </source>
</evidence>
<feature type="domain" description="Aminotransferase class I/classII large" evidence="6">
    <location>
        <begin position="69"/>
        <end position="384"/>
    </location>
</feature>
<dbReference type="InterPro" id="IPR015421">
    <property type="entry name" value="PyrdxlP-dep_Trfase_major"/>
</dbReference>
<dbReference type="AlphaFoldDB" id="A0A0B6RQG6"/>
<dbReference type="GO" id="GO:0008483">
    <property type="term" value="F:transaminase activity"/>
    <property type="evidence" value="ECO:0007669"/>
    <property type="project" value="UniProtKB-KW"/>
</dbReference>
<comment type="similarity">
    <text evidence="5">Belongs to the class-II pyridoxal-phosphate-dependent aminotransferase family. MalY/PatB cystathionine beta-lyase subfamily.</text>
</comment>
<dbReference type="CDD" id="cd00609">
    <property type="entry name" value="AAT_like"/>
    <property type="match status" value="1"/>
</dbReference>
<accession>A0A0B6RQG6</accession>
<reference evidence="8" key="1">
    <citation type="submission" date="2011-03" db="EMBL/GenBank/DDBJ databases">
        <authorList>
            <person name="Voget S."/>
            <person name="Streit W.R."/>
            <person name="Jaeger K.E."/>
            <person name="Daniel R."/>
        </authorList>
    </citation>
    <scope>NUCLEOTIDE SEQUENCE [LARGE SCALE GENOMIC DNA]</scope>
    <source>
        <strain evidence="8">PG1</strain>
    </source>
</reference>
<dbReference type="InterPro" id="IPR004839">
    <property type="entry name" value="Aminotransferase_I/II_large"/>
</dbReference>
<dbReference type="EMBL" id="CP002580">
    <property type="protein sequence ID" value="AJK45623.1"/>
    <property type="molecule type" value="Genomic_DNA"/>
</dbReference>
<dbReference type="RefSeq" id="WP_042624318.1">
    <property type="nucleotide sequence ID" value="NZ_BSTO01000017.1"/>
</dbReference>
<dbReference type="Proteomes" id="UP000031838">
    <property type="component" value="Chromosome 1"/>
</dbReference>
<dbReference type="PANTHER" id="PTHR43525">
    <property type="entry name" value="PROTEIN MALY"/>
    <property type="match status" value="1"/>
</dbReference>
<dbReference type="KEGG" id="bgp:BGL_1c11010"/>
<dbReference type="EC" id="4.4.1.13" evidence="2"/>
<dbReference type="Gene3D" id="3.40.640.10">
    <property type="entry name" value="Type I PLP-dependent aspartate aminotransferase-like (Major domain)"/>
    <property type="match status" value="1"/>
</dbReference>
<dbReference type="OrthoDB" id="3861823at2"/>
<keyword evidence="4" id="KW-0456">Lyase</keyword>